<organism evidence="1 2">
    <name type="scientific">Catharanthus roseus</name>
    <name type="common">Madagascar periwinkle</name>
    <name type="synonym">Vinca rosea</name>
    <dbReference type="NCBI Taxonomy" id="4058"/>
    <lineage>
        <taxon>Eukaryota</taxon>
        <taxon>Viridiplantae</taxon>
        <taxon>Streptophyta</taxon>
        <taxon>Embryophyta</taxon>
        <taxon>Tracheophyta</taxon>
        <taxon>Spermatophyta</taxon>
        <taxon>Magnoliopsida</taxon>
        <taxon>eudicotyledons</taxon>
        <taxon>Gunneridae</taxon>
        <taxon>Pentapetalae</taxon>
        <taxon>asterids</taxon>
        <taxon>lamiids</taxon>
        <taxon>Gentianales</taxon>
        <taxon>Apocynaceae</taxon>
        <taxon>Rauvolfioideae</taxon>
        <taxon>Vinceae</taxon>
        <taxon>Catharanthinae</taxon>
        <taxon>Catharanthus</taxon>
    </lineage>
</organism>
<gene>
    <name evidence="1" type="ORF">M9H77_00725</name>
</gene>
<dbReference type="EMBL" id="CM044701">
    <property type="protein sequence ID" value="KAI5679498.1"/>
    <property type="molecule type" value="Genomic_DNA"/>
</dbReference>
<evidence type="ECO:0000313" key="2">
    <source>
        <dbReference type="Proteomes" id="UP001060085"/>
    </source>
</evidence>
<accession>A0ACC0C405</accession>
<reference evidence="2" key="1">
    <citation type="journal article" date="2023" name="Nat. Plants">
        <title>Single-cell RNA sequencing provides a high-resolution roadmap for understanding the multicellular compartmentation of specialized metabolism.</title>
        <authorList>
            <person name="Sun S."/>
            <person name="Shen X."/>
            <person name="Li Y."/>
            <person name="Li Y."/>
            <person name="Wang S."/>
            <person name="Li R."/>
            <person name="Zhang H."/>
            <person name="Shen G."/>
            <person name="Guo B."/>
            <person name="Wei J."/>
            <person name="Xu J."/>
            <person name="St-Pierre B."/>
            <person name="Chen S."/>
            <person name="Sun C."/>
        </authorList>
    </citation>
    <scope>NUCLEOTIDE SEQUENCE [LARGE SCALE GENOMIC DNA]</scope>
</reference>
<sequence length="372" mass="41697">MKLANNSVPTQILISIIFIFLIHTAAAGASRRQWRTPIFIFGDSFFDAGNNNYINTTNLDRANFYPYGETYFNFPTGRFSDGRLITDFIAEFANLPLIPPFLQPGNHSYGGDGVNFASSGAGALVETFQGAVIDLQKQLSNFMKVKEWLTNRLGEDESKKKLSSVVYLFSIGTNDYNSLFLTNSTALASFSHQEYVRMVIGNLSGVVKAIHENGGRKFGFLNLGDLGCFPMMRLLKPQMGGRCLAEVSFLATLHNHALRRSLSKMEDQLKGFKYSLYDFNSALKLRMNSPSQFGLKEGKTACCGTGGFRGIFSCGGKRQVKEYELCENPDKYVFWDSIHLTEETYKQMAAEMWRGFPHNLGSYNLNNLINCQ</sequence>
<comment type="caution">
    <text evidence="1">The sequence shown here is derived from an EMBL/GenBank/DDBJ whole genome shotgun (WGS) entry which is preliminary data.</text>
</comment>
<proteinExistence type="predicted"/>
<evidence type="ECO:0000313" key="1">
    <source>
        <dbReference type="EMBL" id="KAI5679498.1"/>
    </source>
</evidence>
<name>A0ACC0C405_CATRO</name>
<keyword evidence="2" id="KW-1185">Reference proteome</keyword>
<protein>
    <submittedName>
        <fullName evidence="1">Uncharacterized protein</fullName>
    </submittedName>
</protein>
<dbReference type="Proteomes" id="UP001060085">
    <property type="component" value="Linkage Group LG01"/>
</dbReference>